<protein>
    <recommendedName>
        <fullName evidence="3">Flavodoxin-like domain-containing protein</fullName>
    </recommendedName>
</protein>
<dbReference type="NCBIfam" id="TIGR01755">
    <property type="entry name" value="flav_wrbA"/>
    <property type="match status" value="1"/>
</dbReference>
<feature type="domain" description="Flavodoxin-like" evidence="3">
    <location>
        <begin position="8"/>
        <end position="171"/>
    </location>
</feature>
<dbReference type="NCBIfam" id="NF002999">
    <property type="entry name" value="PRK03767.1"/>
    <property type="match status" value="1"/>
</dbReference>
<dbReference type="InterPro" id="IPR005025">
    <property type="entry name" value="FMN_Rdtase-like_dom"/>
</dbReference>
<accession>A0ABR2WPX0</accession>
<evidence type="ECO:0000313" key="5">
    <source>
        <dbReference type="Proteomes" id="UP001479436"/>
    </source>
</evidence>
<feature type="compositionally biased region" description="Low complexity" evidence="2">
    <location>
        <begin position="247"/>
        <end position="271"/>
    </location>
</feature>
<dbReference type="SUPFAM" id="SSF52218">
    <property type="entry name" value="Flavoproteins"/>
    <property type="match status" value="1"/>
</dbReference>
<feature type="compositionally biased region" description="Basic residues" evidence="2">
    <location>
        <begin position="272"/>
        <end position="283"/>
    </location>
</feature>
<evidence type="ECO:0000256" key="1">
    <source>
        <dbReference type="ARBA" id="ARBA00006961"/>
    </source>
</evidence>
<dbReference type="PANTHER" id="PTHR30546">
    <property type="entry name" value="FLAVODOXIN-RELATED PROTEIN WRBA-RELATED"/>
    <property type="match status" value="1"/>
</dbReference>
<evidence type="ECO:0000256" key="2">
    <source>
        <dbReference type="SAM" id="MobiDB-lite"/>
    </source>
</evidence>
<evidence type="ECO:0000259" key="3">
    <source>
        <dbReference type="PROSITE" id="PS50902"/>
    </source>
</evidence>
<organism evidence="4 5">
    <name type="scientific">Basidiobolus ranarum</name>
    <dbReference type="NCBI Taxonomy" id="34480"/>
    <lineage>
        <taxon>Eukaryota</taxon>
        <taxon>Fungi</taxon>
        <taxon>Fungi incertae sedis</taxon>
        <taxon>Zoopagomycota</taxon>
        <taxon>Entomophthoromycotina</taxon>
        <taxon>Basidiobolomycetes</taxon>
        <taxon>Basidiobolales</taxon>
        <taxon>Basidiobolaceae</taxon>
        <taxon>Basidiobolus</taxon>
    </lineage>
</organism>
<dbReference type="Pfam" id="PF03358">
    <property type="entry name" value="FMN_red"/>
    <property type="match status" value="1"/>
</dbReference>
<gene>
    <name evidence="4" type="ORF">K7432_009673</name>
</gene>
<sequence>MSTPKPKVFIILYSLYGHVYTLAESIKEGLESTGSVDVSIFQVAETLSEEVLEKMHAPPKPNIPVITPAELVQADAFFFGIPTRYGSMPSQVQSFWDATGSLWMQGALRNKFASVFFSTAGQHGGQETTALTFMSTLVHHGIIFIPNGFASPHLSDNSEIVGGSAWGAGTLAGPDGARQPTVKELEVAKSQGQNFAQIIAKYHEVAQPQIQPQESAAAAQPSTVPPTASTTAQPPDPQPAAQPAPPTQTSHPSAPVSEAPSSVADSSASQPNKRKSFLKKLFS</sequence>
<name>A0ABR2WPX0_9FUNG</name>
<reference evidence="4 5" key="1">
    <citation type="submission" date="2023-04" db="EMBL/GenBank/DDBJ databases">
        <title>Genome of Basidiobolus ranarum AG-B5.</title>
        <authorList>
            <person name="Stajich J.E."/>
            <person name="Carter-House D."/>
            <person name="Gryganskyi A."/>
        </authorList>
    </citation>
    <scope>NUCLEOTIDE SEQUENCE [LARGE SCALE GENOMIC DNA]</scope>
    <source>
        <strain evidence="4 5">AG-B5</strain>
    </source>
</reference>
<comment type="caution">
    <text evidence="4">The sequence shown here is derived from an EMBL/GenBank/DDBJ whole genome shotgun (WGS) entry which is preliminary data.</text>
</comment>
<evidence type="ECO:0000313" key="4">
    <source>
        <dbReference type="EMBL" id="KAK9763544.1"/>
    </source>
</evidence>
<dbReference type="PROSITE" id="PS50902">
    <property type="entry name" value="FLAVODOXIN_LIKE"/>
    <property type="match status" value="1"/>
</dbReference>
<dbReference type="InterPro" id="IPR010089">
    <property type="entry name" value="Flavoprotein_WrbA-like"/>
</dbReference>
<comment type="similarity">
    <text evidence="1">Belongs to the WrbA family.</text>
</comment>
<dbReference type="Proteomes" id="UP001479436">
    <property type="component" value="Unassembled WGS sequence"/>
</dbReference>
<dbReference type="EMBL" id="JASJQH010000614">
    <property type="protein sequence ID" value="KAK9763544.1"/>
    <property type="molecule type" value="Genomic_DNA"/>
</dbReference>
<feature type="region of interest" description="Disordered" evidence="2">
    <location>
        <begin position="209"/>
        <end position="283"/>
    </location>
</feature>
<dbReference type="InterPro" id="IPR029039">
    <property type="entry name" value="Flavoprotein-like_sf"/>
</dbReference>
<dbReference type="InterPro" id="IPR008254">
    <property type="entry name" value="Flavodoxin/NO_synth"/>
</dbReference>
<feature type="compositionally biased region" description="Low complexity" evidence="2">
    <location>
        <begin position="209"/>
        <end position="233"/>
    </location>
</feature>
<proteinExistence type="inferred from homology"/>
<dbReference type="PANTHER" id="PTHR30546:SF23">
    <property type="entry name" value="FLAVOPROTEIN-LIKE PROTEIN YCP4-RELATED"/>
    <property type="match status" value="1"/>
</dbReference>
<feature type="compositionally biased region" description="Pro residues" evidence="2">
    <location>
        <begin position="234"/>
        <end position="246"/>
    </location>
</feature>
<dbReference type="Gene3D" id="3.40.50.360">
    <property type="match status" value="1"/>
</dbReference>
<keyword evidence="5" id="KW-1185">Reference proteome</keyword>